<dbReference type="AlphaFoldDB" id="A0A6A4HTK9"/>
<name>A0A6A4HTK9_9AGAR</name>
<evidence type="ECO:0000313" key="2">
    <source>
        <dbReference type="EMBL" id="KAE9401506.1"/>
    </source>
</evidence>
<dbReference type="Proteomes" id="UP000799118">
    <property type="component" value="Unassembled WGS sequence"/>
</dbReference>
<keyword evidence="1" id="KW-0732">Signal</keyword>
<feature type="chain" id="PRO_5025639665" evidence="1">
    <location>
        <begin position="45"/>
        <end position="235"/>
    </location>
</feature>
<keyword evidence="3" id="KW-1185">Reference proteome</keyword>
<evidence type="ECO:0000256" key="1">
    <source>
        <dbReference type="SAM" id="SignalP"/>
    </source>
</evidence>
<feature type="signal peptide" evidence="1">
    <location>
        <begin position="1"/>
        <end position="44"/>
    </location>
</feature>
<dbReference type="EMBL" id="ML769445">
    <property type="protein sequence ID" value="KAE9401506.1"/>
    <property type="molecule type" value="Genomic_DNA"/>
</dbReference>
<reference evidence="2" key="1">
    <citation type="journal article" date="2019" name="Environ. Microbiol.">
        <title>Fungal ecological strategies reflected in gene transcription - a case study of two litter decomposers.</title>
        <authorList>
            <person name="Barbi F."/>
            <person name="Kohler A."/>
            <person name="Barry K."/>
            <person name="Baskaran P."/>
            <person name="Daum C."/>
            <person name="Fauchery L."/>
            <person name="Ihrmark K."/>
            <person name="Kuo A."/>
            <person name="LaButti K."/>
            <person name="Lipzen A."/>
            <person name="Morin E."/>
            <person name="Grigoriev I.V."/>
            <person name="Henrissat B."/>
            <person name="Lindahl B."/>
            <person name="Martin F."/>
        </authorList>
    </citation>
    <scope>NUCLEOTIDE SEQUENCE</scope>
    <source>
        <strain evidence="2">JB14</strain>
    </source>
</reference>
<protein>
    <submittedName>
        <fullName evidence="2">Uncharacterized protein</fullName>
    </submittedName>
</protein>
<sequence>MSHLSSRSTQRTSSLWSRNSLLLTLFSLAILDLLSLTGTGAGNAGPTAGFGFIGVAAAPTRSRNLDLDLGERGSDSARLVADWTLSLRRIRSGLVNQDQEVLNEPRPTPEPTSLSQLQIQAFGWGTSSSSDLGALSREVDSKEVGLGLPSPPPGLVKVERYLRLRDSIRYHTSDWNFVRSDSDWEMMGKIDSKSGACKGRNELEKNDRGATETITETIMDVRKLLLLMEDMLYQI</sequence>
<gene>
    <name evidence="2" type="ORF">BT96DRAFT_937890</name>
</gene>
<organism evidence="2 3">
    <name type="scientific">Gymnopus androsaceus JB14</name>
    <dbReference type="NCBI Taxonomy" id="1447944"/>
    <lineage>
        <taxon>Eukaryota</taxon>
        <taxon>Fungi</taxon>
        <taxon>Dikarya</taxon>
        <taxon>Basidiomycota</taxon>
        <taxon>Agaricomycotina</taxon>
        <taxon>Agaricomycetes</taxon>
        <taxon>Agaricomycetidae</taxon>
        <taxon>Agaricales</taxon>
        <taxon>Marasmiineae</taxon>
        <taxon>Omphalotaceae</taxon>
        <taxon>Gymnopus</taxon>
    </lineage>
</organism>
<proteinExistence type="predicted"/>
<evidence type="ECO:0000313" key="3">
    <source>
        <dbReference type="Proteomes" id="UP000799118"/>
    </source>
</evidence>
<accession>A0A6A4HTK9</accession>